<evidence type="ECO:0000256" key="4">
    <source>
        <dbReference type="ARBA" id="ARBA00023321"/>
    </source>
</evidence>
<evidence type="ECO:0000256" key="1">
    <source>
        <dbReference type="ARBA" id="ARBA00022737"/>
    </source>
</evidence>
<dbReference type="Proteomes" id="UP000803884">
    <property type="component" value="Unassembled WGS sequence"/>
</dbReference>
<dbReference type="RefSeq" id="XP_069234350.1">
    <property type="nucleotide sequence ID" value="XM_069368848.1"/>
</dbReference>
<keyword evidence="3 5" id="KW-0040">ANK repeat</keyword>
<dbReference type="SMART" id="SM00248">
    <property type="entry name" value="ANK"/>
    <property type="match status" value="3"/>
</dbReference>
<keyword evidence="2" id="KW-0749">Sporulation</keyword>
<dbReference type="Pfam" id="PF04383">
    <property type="entry name" value="KilA-N"/>
    <property type="match status" value="1"/>
</dbReference>
<keyword evidence="4" id="KW-0183">Conidiation</keyword>
<evidence type="ECO:0000256" key="2">
    <source>
        <dbReference type="ARBA" id="ARBA00022969"/>
    </source>
</evidence>
<dbReference type="SUPFAM" id="SSF48403">
    <property type="entry name" value="Ankyrin repeat"/>
    <property type="match status" value="1"/>
</dbReference>
<dbReference type="EMBL" id="JAAQHG020000001">
    <property type="protein sequence ID" value="KAL1591245.1"/>
    <property type="molecule type" value="Genomic_DNA"/>
</dbReference>
<dbReference type="PROSITE" id="PS51299">
    <property type="entry name" value="HTH_APSES"/>
    <property type="match status" value="1"/>
</dbReference>
<evidence type="ECO:0000256" key="3">
    <source>
        <dbReference type="ARBA" id="ARBA00023043"/>
    </source>
</evidence>
<evidence type="ECO:0000256" key="5">
    <source>
        <dbReference type="PROSITE-ProRule" id="PRU00023"/>
    </source>
</evidence>
<dbReference type="InterPro" id="IPR036770">
    <property type="entry name" value="Ankyrin_rpt-contain_sf"/>
</dbReference>
<keyword evidence="6" id="KW-0175">Coiled coil</keyword>
<dbReference type="Gene3D" id="3.10.260.10">
    <property type="entry name" value="Transcription regulator HTH, APSES-type DNA-binding domain"/>
    <property type="match status" value="1"/>
</dbReference>
<dbReference type="GO" id="GO:0030435">
    <property type="term" value="P:sporulation resulting in formation of a cellular spore"/>
    <property type="evidence" value="ECO:0007669"/>
    <property type="project" value="UniProtKB-KW"/>
</dbReference>
<dbReference type="InterPro" id="IPR036887">
    <property type="entry name" value="HTH_APSES_sf"/>
</dbReference>
<evidence type="ECO:0000256" key="6">
    <source>
        <dbReference type="SAM" id="Coils"/>
    </source>
</evidence>
<dbReference type="PANTHER" id="PTHR43828">
    <property type="entry name" value="ASPARAGINASE"/>
    <property type="match status" value="1"/>
</dbReference>
<dbReference type="GO" id="GO:0003677">
    <property type="term" value="F:DNA binding"/>
    <property type="evidence" value="ECO:0007669"/>
    <property type="project" value="InterPro"/>
</dbReference>
<dbReference type="Pfam" id="PF00023">
    <property type="entry name" value="Ank"/>
    <property type="match status" value="1"/>
</dbReference>
<feature type="coiled-coil region" evidence="6">
    <location>
        <begin position="502"/>
        <end position="529"/>
    </location>
</feature>
<feature type="domain" description="HTH APSES-type" evidence="8">
    <location>
        <begin position="5"/>
        <end position="111"/>
    </location>
</feature>
<dbReference type="PROSITE" id="PS50088">
    <property type="entry name" value="ANK_REPEAT"/>
    <property type="match status" value="2"/>
</dbReference>
<feature type="repeat" description="ANK" evidence="5">
    <location>
        <begin position="242"/>
        <end position="274"/>
    </location>
</feature>
<evidence type="ECO:0000313" key="9">
    <source>
        <dbReference type="EMBL" id="KAL1591245.1"/>
    </source>
</evidence>
<dbReference type="PANTHER" id="PTHR43828:SF15">
    <property type="entry name" value="TRANSCRIPTION FACTOR MBP1"/>
    <property type="match status" value="1"/>
</dbReference>
<dbReference type="InterPro" id="IPR003163">
    <property type="entry name" value="Tscrpt_reg_HTH_APSES-type"/>
</dbReference>
<dbReference type="GO" id="GO:0001228">
    <property type="term" value="F:DNA-binding transcription activator activity, RNA polymerase II-specific"/>
    <property type="evidence" value="ECO:0007669"/>
    <property type="project" value="UniProtKB-ARBA"/>
</dbReference>
<dbReference type="InterPro" id="IPR002110">
    <property type="entry name" value="Ankyrin_rpt"/>
</dbReference>
<dbReference type="Gene3D" id="1.25.40.20">
    <property type="entry name" value="Ankyrin repeat-containing domain"/>
    <property type="match status" value="1"/>
</dbReference>
<keyword evidence="1" id="KW-0677">Repeat</keyword>
<evidence type="ECO:0000313" key="10">
    <source>
        <dbReference type="Proteomes" id="UP000803884"/>
    </source>
</evidence>
<dbReference type="GO" id="GO:0048315">
    <property type="term" value="P:conidium formation"/>
    <property type="evidence" value="ECO:0007669"/>
    <property type="project" value="UniProtKB-KW"/>
</dbReference>
<proteinExistence type="predicted"/>
<dbReference type="SUPFAM" id="SSF54616">
    <property type="entry name" value="DNA-binding domain of Mlu1-box binding protein MBP1"/>
    <property type="match status" value="1"/>
</dbReference>
<dbReference type="InterPro" id="IPR051642">
    <property type="entry name" value="SWI6-like"/>
</dbReference>
<evidence type="ECO:0000256" key="7">
    <source>
        <dbReference type="SAM" id="MobiDB-lite"/>
    </source>
</evidence>
<organism evidence="9 10">
    <name type="scientific">Cladosporium halotolerans</name>
    <dbReference type="NCBI Taxonomy" id="1052096"/>
    <lineage>
        <taxon>Eukaryota</taxon>
        <taxon>Fungi</taxon>
        <taxon>Dikarya</taxon>
        <taxon>Ascomycota</taxon>
        <taxon>Pezizomycotina</taxon>
        <taxon>Dothideomycetes</taxon>
        <taxon>Dothideomycetidae</taxon>
        <taxon>Cladosporiales</taxon>
        <taxon>Cladosporiaceae</taxon>
        <taxon>Cladosporium</taxon>
    </lineage>
</organism>
<dbReference type="AlphaFoldDB" id="A0AB34L7N0"/>
<reference evidence="9 10" key="1">
    <citation type="journal article" date="2020" name="Microbiol. Resour. Announc.">
        <title>Draft Genome Sequence of a Cladosporium Species Isolated from the Mesophotic Ascidian Didemnum maculosum.</title>
        <authorList>
            <person name="Gioti A."/>
            <person name="Siaperas R."/>
            <person name="Nikolaivits E."/>
            <person name="Le Goff G."/>
            <person name="Ouazzani J."/>
            <person name="Kotoulas G."/>
            <person name="Topakas E."/>
        </authorList>
    </citation>
    <scope>NUCLEOTIDE SEQUENCE [LARGE SCALE GENOMIC DNA]</scope>
    <source>
        <strain evidence="9 10">TM138-S3</strain>
    </source>
</reference>
<dbReference type="GO" id="GO:0033309">
    <property type="term" value="C:SBF transcription complex"/>
    <property type="evidence" value="ECO:0007669"/>
    <property type="project" value="TreeGrafter"/>
</dbReference>
<evidence type="ECO:0000259" key="8">
    <source>
        <dbReference type="PROSITE" id="PS51299"/>
    </source>
</evidence>
<dbReference type="PROSITE" id="PS50297">
    <property type="entry name" value="ANK_REP_REGION"/>
    <property type="match status" value="1"/>
</dbReference>
<protein>
    <recommendedName>
        <fullName evidence="8">HTH APSES-type domain-containing protein</fullName>
    </recommendedName>
</protein>
<dbReference type="SMART" id="SM01252">
    <property type="entry name" value="KilA-N"/>
    <property type="match status" value="1"/>
</dbReference>
<dbReference type="GeneID" id="96001686"/>
<dbReference type="Pfam" id="PF12796">
    <property type="entry name" value="Ank_2"/>
    <property type="match status" value="1"/>
</dbReference>
<gene>
    <name evidence="9" type="ORF">WHR41_00242</name>
</gene>
<feature type="repeat" description="ANK" evidence="5">
    <location>
        <begin position="363"/>
        <end position="395"/>
    </location>
</feature>
<feature type="region of interest" description="Disordered" evidence="7">
    <location>
        <begin position="104"/>
        <end position="144"/>
    </location>
</feature>
<dbReference type="GO" id="GO:0030907">
    <property type="term" value="C:MBF transcription complex"/>
    <property type="evidence" value="ECO:0007669"/>
    <property type="project" value="TreeGrafter"/>
</dbReference>
<keyword evidence="10" id="KW-1185">Reference proteome</keyword>
<accession>A0AB34L7N0</accession>
<comment type="caution">
    <text evidence="9">The sequence shown here is derived from an EMBL/GenBank/DDBJ whole genome shotgun (WGS) entry which is preliminary data.</text>
</comment>
<sequence length="671" mass="74930">MTDKVYSATYSNVPVYEYNCEGNHCMRRRADDWINATHILKVADYDKPSRTRILEREVQKGVHEKVQGGYGKYQGTWIPLADGRLLAERNNVLEKMLPIFDFVPGDKTPPPAPKHATAASGKPRVPRGSMQQRRPAPRAIPSYMPPPDYDQLDVQMHDPRAVTPEGSVATESVFEGYDTHPFGSSRKRRRLMEDPQVQADNMHQMWAEELLDYFVLQGDPDAPSTISMPPEGANLDRSIDDKGHTALHWAVAMGDLEIVKQLLNRGASIDVQSKSGETPLMRAVLFTNIHEKQNMERIASLLVRTVNMQDWVGSTVFHHISNTTISKKKYQCARYYMDCILNKMAEVLSPDQIERILNEQDNQGDTAITIAARNGARKCVRSLIGRNAAVDIPNLANITADQLIVQLNNRRQERARQLSSSPFQAADLASTIGGAVQPPNAIPFDPLIPHTSLEASLEPEDNVYRSEPALKLTSLITPAFTSKVKQLATAIDAEIAEKDAELAEAQRVVNMRQAEIEQLKRQAEELRAKEPEDPASVAELDEALDAQLQEVEAECISLLEAEQKRNLDTLYRSPVSEVPTGPEDASLDEESLLRLQLKYARQIIQLQEQRRELVQEVTGHLARAGLGEGKQLQYKKLITGALGVREEELEGLLPEIVEELEMGRGLEGIGV</sequence>
<dbReference type="FunFam" id="3.10.260.10:FF:000001">
    <property type="entry name" value="APSES transcription factor (MbpA)"/>
    <property type="match status" value="1"/>
</dbReference>
<name>A0AB34L7N0_9PEZI</name>
<dbReference type="InterPro" id="IPR018004">
    <property type="entry name" value="KilA/APSES_HTH"/>
</dbReference>